<reference evidence="3 4" key="1">
    <citation type="submission" date="2023-05" db="EMBL/GenBank/DDBJ databases">
        <authorList>
            <person name="Zhang X."/>
        </authorList>
    </citation>
    <scope>NUCLEOTIDE SEQUENCE [LARGE SCALE GENOMIC DNA]</scope>
    <source>
        <strain evidence="3 4">DM2B3-1</strain>
    </source>
</reference>
<dbReference type="RefSeq" id="WP_313998868.1">
    <property type="nucleotide sequence ID" value="NZ_JASJOR010000028.1"/>
</dbReference>
<feature type="signal peptide" evidence="1">
    <location>
        <begin position="1"/>
        <end position="21"/>
    </location>
</feature>
<feature type="domain" description="ZU5" evidence="2">
    <location>
        <begin position="32"/>
        <end position="158"/>
    </location>
</feature>
<evidence type="ECO:0000313" key="3">
    <source>
        <dbReference type="EMBL" id="MDJ1495112.1"/>
    </source>
</evidence>
<sequence length="304" mass="33259">MKVFKRTLYTLLVFSSMLLIACDDKKDPVITDPSEKVIGTEGGSVTSEDSKVLVTIPGQAITSSITVSVKPTSTKATNGIGSVYKISPEGTTFSKPVTISFKYTESDAQQTNPELMSIAYKKADNTWEILSNVQLNKSSKSVSVQTNHFSEWSLVSVNEGVSFKVSAFSVEDMPGTFTRESHNSNDVYALEGTANGQIFSLSVLANNLKSGIKHPLYSLAYNSDDYTNLEGKYLIQPYGFSPLQDTTLNYIRPTSIADSIGKYNIGEFSLLVNVLKYTSNSGSDTIAVTHQDTLRGLYRIKKTQ</sequence>
<dbReference type="Proteomes" id="UP001228581">
    <property type="component" value="Unassembled WGS sequence"/>
</dbReference>
<evidence type="ECO:0000313" key="4">
    <source>
        <dbReference type="Proteomes" id="UP001228581"/>
    </source>
</evidence>
<dbReference type="EMBL" id="JASJOT010000013">
    <property type="protein sequence ID" value="MDJ1495112.1"/>
    <property type="molecule type" value="Genomic_DNA"/>
</dbReference>
<protein>
    <recommendedName>
        <fullName evidence="2">ZU5 domain-containing protein</fullName>
    </recommendedName>
</protein>
<keyword evidence="4" id="KW-1185">Reference proteome</keyword>
<organism evidence="3 4">
    <name type="scientific">Xanthocytophaga flava</name>
    <dbReference type="NCBI Taxonomy" id="3048013"/>
    <lineage>
        <taxon>Bacteria</taxon>
        <taxon>Pseudomonadati</taxon>
        <taxon>Bacteroidota</taxon>
        <taxon>Cytophagia</taxon>
        <taxon>Cytophagales</taxon>
        <taxon>Rhodocytophagaceae</taxon>
        <taxon>Xanthocytophaga</taxon>
    </lineage>
</organism>
<dbReference type="InterPro" id="IPR000906">
    <property type="entry name" value="ZU5_dom"/>
</dbReference>
<comment type="caution">
    <text evidence="3">The sequence shown here is derived from an EMBL/GenBank/DDBJ whole genome shotgun (WGS) entry which is preliminary data.</text>
</comment>
<evidence type="ECO:0000259" key="2">
    <source>
        <dbReference type="PROSITE" id="PS51145"/>
    </source>
</evidence>
<name>A0ABT7CQA4_9BACT</name>
<feature type="chain" id="PRO_5047373786" description="ZU5 domain-containing protein" evidence="1">
    <location>
        <begin position="22"/>
        <end position="304"/>
    </location>
</feature>
<dbReference type="PROSITE" id="PS51145">
    <property type="entry name" value="ZU5"/>
    <property type="match status" value="1"/>
</dbReference>
<dbReference type="PROSITE" id="PS51257">
    <property type="entry name" value="PROKAR_LIPOPROTEIN"/>
    <property type="match status" value="1"/>
</dbReference>
<accession>A0ABT7CQA4</accession>
<gene>
    <name evidence="3" type="ORF">QNI19_19390</name>
</gene>
<dbReference type="Pfam" id="PF00791">
    <property type="entry name" value="ZU5"/>
    <property type="match status" value="1"/>
</dbReference>
<dbReference type="Gene3D" id="2.60.220.30">
    <property type="match status" value="1"/>
</dbReference>
<keyword evidence="1" id="KW-0732">Signal</keyword>
<proteinExistence type="predicted"/>
<evidence type="ECO:0000256" key="1">
    <source>
        <dbReference type="SAM" id="SignalP"/>
    </source>
</evidence>